<dbReference type="AlphaFoldDB" id="A0A315Y5N2"/>
<dbReference type="Pfam" id="PF02572">
    <property type="entry name" value="CobA_CobO_BtuR"/>
    <property type="match status" value="1"/>
</dbReference>
<accession>A0A315Y5N2</accession>
<keyword evidence="1" id="KW-0808">Transferase</keyword>
<organism evidence="1 2">
    <name type="scientific">Ruminococcus flavefaciens</name>
    <dbReference type="NCBI Taxonomy" id="1265"/>
    <lineage>
        <taxon>Bacteria</taxon>
        <taxon>Bacillati</taxon>
        <taxon>Bacillota</taxon>
        <taxon>Clostridia</taxon>
        <taxon>Eubacteriales</taxon>
        <taxon>Oscillospiraceae</taxon>
        <taxon>Ruminococcus</taxon>
    </lineage>
</organism>
<dbReference type="InterPro" id="IPR027417">
    <property type="entry name" value="P-loop_NTPase"/>
</dbReference>
<dbReference type="OrthoDB" id="9810309at2"/>
<proteinExistence type="predicted"/>
<comment type="caution">
    <text evidence="1">The sequence shown here is derived from an EMBL/GenBank/DDBJ whole genome shotgun (WGS) entry which is preliminary data.</text>
</comment>
<dbReference type="PANTHER" id="PTHR46638">
    <property type="entry name" value="CORRINOID ADENOSYLTRANSFERASE"/>
    <property type="match status" value="1"/>
</dbReference>
<dbReference type="InterPro" id="IPR003724">
    <property type="entry name" value="CblAdoTrfase_CobA"/>
</dbReference>
<evidence type="ECO:0000313" key="1">
    <source>
        <dbReference type="EMBL" id="PWJ15273.1"/>
    </source>
</evidence>
<dbReference type="GO" id="GO:0005524">
    <property type="term" value="F:ATP binding"/>
    <property type="evidence" value="ECO:0007669"/>
    <property type="project" value="InterPro"/>
</dbReference>
<dbReference type="GO" id="GO:0008817">
    <property type="term" value="F:corrinoid adenosyltransferase activity"/>
    <property type="evidence" value="ECO:0007669"/>
    <property type="project" value="InterPro"/>
</dbReference>
<name>A0A315Y5N2_RUMFL</name>
<dbReference type="GO" id="GO:0009236">
    <property type="term" value="P:cobalamin biosynthetic process"/>
    <property type="evidence" value="ECO:0007669"/>
    <property type="project" value="InterPro"/>
</dbReference>
<dbReference type="EMBL" id="QGDI01000001">
    <property type="protein sequence ID" value="PWJ15273.1"/>
    <property type="molecule type" value="Genomic_DNA"/>
</dbReference>
<dbReference type="RefSeq" id="WP_109725080.1">
    <property type="nucleotide sequence ID" value="NZ_QGDI01000001.1"/>
</dbReference>
<protein>
    <submittedName>
        <fullName evidence="1">Cob(I)alamin adenosyltransferase</fullName>
    </submittedName>
</protein>
<dbReference type="PANTHER" id="PTHR46638:SF1">
    <property type="entry name" value="CORRINOID ADENOSYLTRANSFERASE"/>
    <property type="match status" value="1"/>
</dbReference>
<sequence>MLHIYYGNGKGKTTAAVGLTVRAVGSGMKVAFFQFLKNGSSSEISVLEELENVTVICCEECQKFTFAMNDLEKNEVTLCHNEMLRKAAELLRSNSVQLVVLDEFIDAYNKKLIDTELADDFINNDLSNGEIVMTGRNPLDKLKKRADYLTEMNAVKHPFDNGITARKGIEY</sequence>
<dbReference type="Gene3D" id="3.40.50.300">
    <property type="entry name" value="P-loop containing nucleotide triphosphate hydrolases"/>
    <property type="match status" value="1"/>
</dbReference>
<dbReference type="Proteomes" id="UP000245720">
    <property type="component" value="Unassembled WGS sequence"/>
</dbReference>
<gene>
    <name evidence="1" type="ORF">IE37_00167</name>
</gene>
<dbReference type="SUPFAM" id="SSF52540">
    <property type="entry name" value="P-loop containing nucleoside triphosphate hydrolases"/>
    <property type="match status" value="1"/>
</dbReference>
<dbReference type="PIRSF" id="PIRSF015617">
    <property type="entry name" value="Adensltrnsf_CobA"/>
    <property type="match status" value="1"/>
</dbReference>
<reference evidence="1 2" key="1">
    <citation type="submission" date="2018-05" db="EMBL/GenBank/DDBJ databases">
        <title>The Hungate 1000. A catalogue of reference genomes from the rumen microbiome.</title>
        <authorList>
            <person name="Kelly W."/>
        </authorList>
    </citation>
    <scope>NUCLEOTIDE SEQUENCE [LARGE SCALE GENOMIC DNA]</scope>
    <source>
        <strain evidence="1 2">SAb67</strain>
    </source>
</reference>
<evidence type="ECO:0000313" key="2">
    <source>
        <dbReference type="Proteomes" id="UP000245720"/>
    </source>
</evidence>